<dbReference type="EMBL" id="LSRX01000043">
    <property type="protein sequence ID" value="OLQ12455.1"/>
    <property type="molecule type" value="Genomic_DNA"/>
</dbReference>
<reference evidence="2 3" key="1">
    <citation type="submission" date="2016-02" db="EMBL/GenBank/DDBJ databases">
        <title>Genome analysis of coral dinoflagellate symbionts highlights evolutionary adaptations to a symbiotic lifestyle.</title>
        <authorList>
            <person name="Aranda M."/>
            <person name="Li Y."/>
            <person name="Liew Y.J."/>
            <person name="Baumgarten S."/>
            <person name="Simakov O."/>
            <person name="Wilson M."/>
            <person name="Piel J."/>
            <person name="Ashoor H."/>
            <person name="Bougouffa S."/>
            <person name="Bajic V.B."/>
            <person name="Ryu T."/>
            <person name="Ravasi T."/>
            <person name="Bayer T."/>
            <person name="Micklem G."/>
            <person name="Kim H."/>
            <person name="Bhak J."/>
            <person name="Lajeunesse T.C."/>
            <person name="Voolstra C.R."/>
        </authorList>
    </citation>
    <scope>NUCLEOTIDE SEQUENCE [LARGE SCALE GENOMIC DNA]</scope>
    <source>
        <strain evidence="2 3">CCMP2467</strain>
    </source>
</reference>
<feature type="region of interest" description="Disordered" evidence="1">
    <location>
        <begin position="363"/>
        <end position="504"/>
    </location>
</feature>
<comment type="caution">
    <text evidence="2">The sequence shown here is derived from an EMBL/GenBank/DDBJ whole genome shotgun (WGS) entry which is preliminary data.</text>
</comment>
<evidence type="ECO:0000256" key="1">
    <source>
        <dbReference type="SAM" id="MobiDB-lite"/>
    </source>
</evidence>
<protein>
    <submittedName>
        <fullName evidence="2">Uncharacterized protein</fullName>
    </submittedName>
</protein>
<feature type="compositionally biased region" description="Low complexity" evidence="1">
    <location>
        <begin position="441"/>
        <end position="452"/>
    </location>
</feature>
<organism evidence="2 3">
    <name type="scientific">Symbiodinium microadriaticum</name>
    <name type="common">Dinoflagellate</name>
    <name type="synonym">Zooxanthella microadriatica</name>
    <dbReference type="NCBI Taxonomy" id="2951"/>
    <lineage>
        <taxon>Eukaryota</taxon>
        <taxon>Sar</taxon>
        <taxon>Alveolata</taxon>
        <taxon>Dinophyceae</taxon>
        <taxon>Suessiales</taxon>
        <taxon>Symbiodiniaceae</taxon>
        <taxon>Symbiodinium</taxon>
    </lineage>
</organism>
<feature type="compositionally biased region" description="Basic and acidic residues" evidence="1">
    <location>
        <begin position="483"/>
        <end position="504"/>
    </location>
</feature>
<name>A0A1Q9EYJ4_SYMMI</name>
<accession>A0A1Q9EYJ4</accession>
<proteinExistence type="predicted"/>
<dbReference type="AlphaFoldDB" id="A0A1Q9EYJ4"/>
<keyword evidence="3" id="KW-1185">Reference proteome</keyword>
<feature type="compositionally biased region" description="Basic and acidic residues" evidence="1">
    <location>
        <begin position="398"/>
        <end position="436"/>
    </location>
</feature>
<gene>
    <name evidence="2" type="ORF">AK812_SmicGene3669</name>
</gene>
<feature type="compositionally biased region" description="Polar residues" evidence="1">
    <location>
        <begin position="467"/>
        <end position="480"/>
    </location>
</feature>
<sequence>MRGPPHPPSRDADSLASMPEDQRCLSERTLRSMEWFYNIILRFFCWQFRRDYLESTLVRPSRSVSASMAAWGRTQGEMHATEVLERTTAHLGAAAADTLRRDFEWLNTLLRRQPADNDRAWILTTGNQFSPGKHLLQQKLWPYVVSRLQQCLAGNLLQEVAETIFNMASALWYQDYLMVLLPWLTSEEQLQFQQWFQEYERQCFLALPAAETTDLPEDVDMGVYMVRRTQDGLHLAVSKAMCQARKRAFKRAQARVLREGTTVYRGRKALPPGHVPAVLWKLAGVGRLQLPETWNHTYLVLIAKAPPRCTTTMLLPLLMGRSRREEVSAASLTMDLLPAVMEASAASQLAEAKAELADFGHLMGTHKLQPPSPEEGSTPVPSTAPSETAPPTGLQEMELDKDKRRARQEAEEDCRDKPKWARNDAKGADKGEDRHSGKGHAAQPLQAASPAQGHGYNDRAQGGQRGHNASKNSGQRQQYRQWPRREDNRREDNRDRQWERSGRKDELKEIVGAIGRLVLRLEDTQAVTNLDNEFVVFLQTSATGNPWSITDSLYGVACDWHGKKEKDPTSLSQPMRNVLLFCMLKSLQDQLEALESNAAMCERARTMGLVEGTSYLFLQWNSTLKKHEKATQEPLEHKTAIEIVRQLVLLTAYPNVVGRFHATRRLSDNMESEIIPFTLVLQNRSAESQRFHALFSRLARNSCWHLIGSTMRPSKLGRSALAQLLEKLLRQL</sequence>
<feature type="compositionally biased region" description="Low complexity" evidence="1">
    <location>
        <begin position="377"/>
        <end position="392"/>
    </location>
</feature>
<evidence type="ECO:0000313" key="2">
    <source>
        <dbReference type="EMBL" id="OLQ12455.1"/>
    </source>
</evidence>
<dbReference type="Proteomes" id="UP000186817">
    <property type="component" value="Unassembled WGS sequence"/>
</dbReference>
<evidence type="ECO:0000313" key="3">
    <source>
        <dbReference type="Proteomes" id="UP000186817"/>
    </source>
</evidence>
<dbReference type="OrthoDB" id="436920at2759"/>